<dbReference type="PANTHER" id="PTHR43323:SF2">
    <property type="entry name" value="HYDROXYMETHYLGLUTARYL-COA SYNTHASE"/>
    <property type="match status" value="1"/>
</dbReference>
<dbReference type="Proteomes" id="UP000799118">
    <property type="component" value="Unassembled WGS sequence"/>
</dbReference>
<feature type="domain" description="Hydroxymethylglutaryl-coenzyme A synthase C-terminal" evidence="2">
    <location>
        <begin position="116"/>
        <end position="212"/>
    </location>
</feature>
<dbReference type="Gene3D" id="3.40.47.10">
    <property type="match status" value="1"/>
</dbReference>
<dbReference type="PANTHER" id="PTHR43323">
    <property type="entry name" value="3-HYDROXY-3-METHYLGLUTARYL COENZYME A SYNTHASE"/>
    <property type="match status" value="1"/>
</dbReference>
<dbReference type="Pfam" id="PF08540">
    <property type="entry name" value="HMG_CoA_synt_C"/>
    <property type="match status" value="1"/>
</dbReference>
<dbReference type="GO" id="GO:0006696">
    <property type="term" value="P:ergosterol biosynthetic process"/>
    <property type="evidence" value="ECO:0007669"/>
    <property type="project" value="TreeGrafter"/>
</dbReference>
<proteinExistence type="predicted"/>
<evidence type="ECO:0000259" key="2">
    <source>
        <dbReference type="Pfam" id="PF08540"/>
    </source>
</evidence>
<dbReference type="EMBL" id="ML769399">
    <property type="protein sequence ID" value="KAE9406848.1"/>
    <property type="molecule type" value="Genomic_DNA"/>
</dbReference>
<protein>
    <submittedName>
        <fullName evidence="3">Thiolase-like protein</fullName>
    </submittedName>
</protein>
<dbReference type="OrthoDB" id="1269963at2759"/>
<name>A0A6A4IC29_9AGAR</name>
<evidence type="ECO:0000313" key="4">
    <source>
        <dbReference type="Proteomes" id="UP000799118"/>
    </source>
</evidence>
<dbReference type="GO" id="GO:0004421">
    <property type="term" value="F:hydroxymethylglutaryl-CoA synthase activity"/>
    <property type="evidence" value="ECO:0007669"/>
    <property type="project" value="InterPro"/>
</dbReference>
<dbReference type="InterPro" id="IPR013746">
    <property type="entry name" value="HMG_CoA_synt_C_dom"/>
</dbReference>
<keyword evidence="4" id="KW-1185">Reference proteome</keyword>
<keyword evidence="1" id="KW-0808">Transferase</keyword>
<evidence type="ECO:0000313" key="3">
    <source>
        <dbReference type="EMBL" id="KAE9406848.1"/>
    </source>
</evidence>
<dbReference type="InterPro" id="IPR016039">
    <property type="entry name" value="Thiolase-like"/>
</dbReference>
<accession>A0A6A4IC29</accession>
<reference evidence="3" key="1">
    <citation type="journal article" date="2019" name="Environ. Microbiol.">
        <title>Fungal ecological strategies reflected in gene transcription - a case study of two litter decomposers.</title>
        <authorList>
            <person name="Barbi F."/>
            <person name="Kohler A."/>
            <person name="Barry K."/>
            <person name="Baskaran P."/>
            <person name="Daum C."/>
            <person name="Fauchery L."/>
            <person name="Ihrmark K."/>
            <person name="Kuo A."/>
            <person name="LaButti K."/>
            <person name="Lipzen A."/>
            <person name="Morin E."/>
            <person name="Grigoriev I.V."/>
            <person name="Henrissat B."/>
            <person name="Lindahl B."/>
            <person name="Martin F."/>
        </authorList>
    </citation>
    <scope>NUCLEOTIDE SEQUENCE</scope>
    <source>
        <strain evidence="3">JB14</strain>
    </source>
</reference>
<organism evidence="3 4">
    <name type="scientific">Gymnopus androsaceus JB14</name>
    <dbReference type="NCBI Taxonomy" id="1447944"/>
    <lineage>
        <taxon>Eukaryota</taxon>
        <taxon>Fungi</taxon>
        <taxon>Dikarya</taxon>
        <taxon>Basidiomycota</taxon>
        <taxon>Agaricomycotina</taxon>
        <taxon>Agaricomycetes</taxon>
        <taxon>Agaricomycetidae</taxon>
        <taxon>Agaricales</taxon>
        <taxon>Marasmiineae</taxon>
        <taxon>Omphalotaceae</taxon>
        <taxon>Gymnopus</taxon>
    </lineage>
</organism>
<dbReference type="GO" id="GO:0010142">
    <property type="term" value="P:farnesyl diphosphate biosynthetic process, mevalonate pathway"/>
    <property type="evidence" value="ECO:0007669"/>
    <property type="project" value="InterPro"/>
</dbReference>
<gene>
    <name evidence="3" type="ORF">BT96DRAFT_987113</name>
</gene>
<evidence type="ECO:0000256" key="1">
    <source>
        <dbReference type="ARBA" id="ARBA00022679"/>
    </source>
</evidence>
<sequence>MLAVTEFTCPTLTTVYKPNSQLGITPKFIAPDSVPHDFQRGSLSNGGGQGGFTIDSVDYVIFHSPYGKQAVKGHAQTFRTLSQKASLSDKNLEKAFINLGKASFKAQVDPGMAAPSVSGKRISLYSFGSGCAASFFTIRVKGDTTELREKLDLTNRLAAMKVVPCQDFVDALNLREKNHNAKDYVPQGLVDNIWPGAYYLDSIDGKFRRKYVKAPVA</sequence>
<dbReference type="AlphaFoldDB" id="A0A6A4IC29"/>
<dbReference type="SUPFAM" id="SSF53901">
    <property type="entry name" value="Thiolase-like"/>
    <property type="match status" value="1"/>
</dbReference>
<dbReference type="GO" id="GO:0006084">
    <property type="term" value="P:acetyl-CoA metabolic process"/>
    <property type="evidence" value="ECO:0007669"/>
    <property type="project" value="InterPro"/>
</dbReference>